<dbReference type="FunFam" id="3.40.50.620:FF:000112">
    <property type="entry name" value="Sensor histidine kinase KdpD"/>
    <property type="match status" value="1"/>
</dbReference>
<evidence type="ECO:0000259" key="15">
    <source>
        <dbReference type="PROSITE" id="PS50109"/>
    </source>
</evidence>
<dbReference type="InterPro" id="IPR025201">
    <property type="entry name" value="KdpD_TM"/>
</dbReference>
<comment type="subcellular location">
    <subcellularLocation>
        <location evidence="3">Cell membrane</location>
    </subcellularLocation>
    <subcellularLocation>
        <location evidence="2">Membrane</location>
        <topology evidence="2">Multi-pass membrane protein</topology>
    </subcellularLocation>
</comment>
<dbReference type="Pfam" id="PF00582">
    <property type="entry name" value="Usp"/>
    <property type="match status" value="1"/>
</dbReference>
<proteinExistence type="predicted"/>
<keyword evidence="6" id="KW-0808">Transferase</keyword>
<evidence type="ECO:0000256" key="5">
    <source>
        <dbReference type="ARBA" id="ARBA00022553"/>
    </source>
</evidence>
<dbReference type="AlphaFoldDB" id="A0A010Z132"/>
<dbReference type="Pfam" id="PF00512">
    <property type="entry name" value="HisKA"/>
    <property type="match status" value="1"/>
</dbReference>
<dbReference type="GO" id="GO:0005524">
    <property type="term" value="F:ATP binding"/>
    <property type="evidence" value="ECO:0007669"/>
    <property type="project" value="UniProtKB-KW"/>
</dbReference>
<dbReference type="HOGENOM" id="CLU_000445_113_1_11"/>
<dbReference type="InterPro" id="IPR003594">
    <property type="entry name" value="HATPase_dom"/>
</dbReference>
<evidence type="ECO:0000256" key="12">
    <source>
        <dbReference type="ARBA" id="ARBA00023012"/>
    </source>
</evidence>
<dbReference type="EC" id="2.7.13.3" evidence="4"/>
<dbReference type="CDD" id="cd00082">
    <property type="entry name" value="HisKA"/>
    <property type="match status" value="1"/>
</dbReference>
<dbReference type="EMBL" id="JFBT01000001">
    <property type="protein sequence ID" value="EXG81143.1"/>
    <property type="molecule type" value="Genomic_DNA"/>
</dbReference>
<keyword evidence="16" id="KW-0407">Ion channel</keyword>
<dbReference type="GO" id="GO:0034220">
    <property type="term" value="P:monoatomic ion transmembrane transport"/>
    <property type="evidence" value="ECO:0007669"/>
    <property type="project" value="UniProtKB-KW"/>
</dbReference>
<dbReference type="InterPro" id="IPR004358">
    <property type="entry name" value="Sig_transdc_His_kin-like_C"/>
</dbReference>
<dbReference type="OrthoDB" id="9806130at2"/>
<evidence type="ECO:0000256" key="8">
    <source>
        <dbReference type="ARBA" id="ARBA00022741"/>
    </source>
</evidence>
<keyword evidence="17" id="KW-1185">Reference proteome</keyword>
<keyword evidence="5" id="KW-0597">Phosphoprotein</keyword>
<dbReference type="PANTHER" id="PTHR45569:SF1">
    <property type="entry name" value="SENSOR PROTEIN KDPD"/>
    <property type="match status" value="1"/>
</dbReference>
<dbReference type="PANTHER" id="PTHR45569">
    <property type="entry name" value="SENSOR PROTEIN KDPD"/>
    <property type="match status" value="1"/>
</dbReference>
<dbReference type="InterPro" id="IPR038318">
    <property type="entry name" value="KdpD_sf"/>
</dbReference>
<dbReference type="SMART" id="SM00387">
    <property type="entry name" value="HATPase_c"/>
    <property type="match status" value="1"/>
</dbReference>
<dbReference type="PRINTS" id="PR00344">
    <property type="entry name" value="BCTRLSENSOR"/>
</dbReference>
<dbReference type="Gene3D" id="3.40.50.620">
    <property type="entry name" value="HUPs"/>
    <property type="match status" value="1"/>
</dbReference>
<accession>A0A010Z132</accession>
<dbReference type="SUPFAM" id="SSF52402">
    <property type="entry name" value="Adenine nucleotide alpha hydrolases-like"/>
    <property type="match status" value="1"/>
</dbReference>
<dbReference type="SMART" id="SM00388">
    <property type="entry name" value="HisKA"/>
    <property type="match status" value="1"/>
</dbReference>
<feature type="domain" description="Histidine kinase" evidence="15">
    <location>
        <begin position="616"/>
        <end position="832"/>
    </location>
</feature>
<keyword evidence="11 14" id="KW-1133">Transmembrane helix</keyword>
<keyword evidence="9 16" id="KW-0418">Kinase</keyword>
<dbReference type="InterPro" id="IPR027417">
    <property type="entry name" value="P-loop_NTPase"/>
</dbReference>
<dbReference type="Gene3D" id="1.20.120.620">
    <property type="entry name" value="Backbone structure of the membrane domain of e. Coli histidine kinase receptor kdpd"/>
    <property type="match status" value="1"/>
</dbReference>
<dbReference type="InterPro" id="IPR014729">
    <property type="entry name" value="Rossmann-like_a/b/a_fold"/>
</dbReference>
<dbReference type="RefSeq" id="WP_035850340.1">
    <property type="nucleotide sequence ID" value="NZ_KK073874.1"/>
</dbReference>
<dbReference type="Pfam" id="PF02518">
    <property type="entry name" value="HATPase_c"/>
    <property type="match status" value="1"/>
</dbReference>
<dbReference type="InterPro" id="IPR036097">
    <property type="entry name" value="HisK_dim/P_sf"/>
</dbReference>
<evidence type="ECO:0000256" key="14">
    <source>
        <dbReference type="SAM" id="Phobius"/>
    </source>
</evidence>
<dbReference type="InterPro" id="IPR036890">
    <property type="entry name" value="HATPase_C_sf"/>
</dbReference>
<dbReference type="Pfam" id="PF13493">
    <property type="entry name" value="DUF4118"/>
    <property type="match status" value="1"/>
</dbReference>
<organism evidence="16 17">
    <name type="scientific">Cryptosporangium arvum DSM 44712</name>
    <dbReference type="NCBI Taxonomy" id="927661"/>
    <lineage>
        <taxon>Bacteria</taxon>
        <taxon>Bacillati</taxon>
        <taxon>Actinomycetota</taxon>
        <taxon>Actinomycetes</taxon>
        <taxon>Cryptosporangiales</taxon>
        <taxon>Cryptosporangiaceae</taxon>
        <taxon>Cryptosporangium</taxon>
    </lineage>
</organism>
<comment type="caution">
    <text evidence="16">The sequence shown here is derived from an EMBL/GenBank/DDBJ whole genome shotgun (WGS) entry which is preliminary data.</text>
</comment>
<dbReference type="FunFam" id="3.40.50.300:FF:000483">
    <property type="entry name" value="Sensor histidine kinase KdpD"/>
    <property type="match status" value="1"/>
</dbReference>
<keyword evidence="10" id="KW-0067">ATP-binding</keyword>
<evidence type="ECO:0000256" key="2">
    <source>
        <dbReference type="ARBA" id="ARBA00004141"/>
    </source>
</evidence>
<dbReference type="SUPFAM" id="SSF47384">
    <property type="entry name" value="Homodimeric domain of signal transducing histidine kinase"/>
    <property type="match status" value="1"/>
</dbReference>
<dbReference type="PROSITE" id="PS50109">
    <property type="entry name" value="HIS_KIN"/>
    <property type="match status" value="1"/>
</dbReference>
<dbReference type="Proteomes" id="UP000021053">
    <property type="component" value="Unassembled WGS sequence"/>
</dbReference>
<keyword evidence="8" id="KW-0547">Nucleotide-binding</keyword>
<keyword evidence="12" id="KW-0902">Two-component regulatory system</keyword>
<evidence type="ECO:0000256" key="13">
    <source>
        <dbReference type="ARBA" id="ARBA00023136"/>
    </source>
</evidence>
<evidence type="ECO:0000256" key="7">
    <source>
        <dbReference type="ARBA" id="ARBA00022692"/>
    </source>
</evidence>
<evidence type="ECO:0000256" key="11">
    <source>
        <dbReference type="ARBA" id="ARBA00022989"/>
    </source>
</evidence>
<keyword evidence="7 14" id="KW-0812">Transmembrane</keyword>
<evidence type="ECO:0000256" key="9">
    <source>
        <dbReference type="ARBA" id="ARBA00022777"/>
    </source>
</evidence>
<name>A0A010Z132_9ACTN</name>
<evidence type="ECO:0000313" key="16">
    <source>
        <dbReference type="EMBL" id="EXG81143.1"/>
    </source>
</evidence>
<dbReference type="SUPFAM" id="SSF55874">
    <property type="entry name" value="ATPase domain of HSP90 chaperone/DNA topoisomerase II/histidine kinase"/>
    <property type="match status" value="1"/>
</dbReference>
<evidence type="ECO:0000313" key="17">
    <source>
        <dbReference type="Proteomes" id="UP000021053"/>
    </source>
</evidence>
<dbReference type="PATRIC" id="fig|927661.3.peg.2212"/>
<reference evidence="16 17" key="1">
    <citation type="submission" date="2013-07" db="EMBL/GenBank/DDBJ databases">
        <authorList>
            <consortium name="DOE Joint Genome Institute"/>
            <person name="Eisen J."/>
            <person name="Huntemann M."/>
            <person name="Han J."/>
            <person name="Chen A."/>
            <person name="Kyrpides N."/>
            <person name="Mavromatis K."/>
            <person name="Markowitz V."/>
            <person name="Palaniappan K."/>
            <person name="Ivanova N."/>
            <person name="Schaumberg A."/>
            <person name="Pati A."/>
            <person name="Liolios K."/>
            <person name="Nordberg H.P."/>
            <person name="Cantor M.N."/>
            <person name="Hua S.X."/>
            <person name="Woyke T."/>
        </authorList>
    </citation>
    <scope>NUCLEOTIDE SEQUENCE [LARGE SCALE GENOMIC DNA]</scope>
    <source>
        <strain evidence="16 17">DSM 44712</strain>
    </source>
</reference>
<dbReference type="InterPro" id="IPR005467">
    <property type="entry name" value="His_kinase_dom"/>
</dbReference>
<keyword evidence="16" id="KW-0406">Ion transport</keyword>
<dbReference type="InterPro" id="IPR052023">
    <property type="entry name" value="Histidine_kinase_KdpD"/>
</dbReference>
<gene>
    <name evidence="16" type="ORF">CryarDRAFT_2248</name>
</gene>
<evidence type="ECO:0000256" key="1">
    <source>
        <dbReference type="ARBA" id="ARBA00000085"/>
    </source>
</evidence>
<dbReference type="GO" id="GO:0005737">
    <property type="term" value="C:cytoplasm"/>
    <property type="evidence" value="ECO:0007669"/>
    <property type="project" value="UniProtKB-ARBA"/>
</dbReference>
<keyword evidence="13 14" id="KW-0472">Membrane</keyword>
<dbReference type="Gene3D" id="3.40.50.300">
    <property type="entry name" value="P-loop containing nucleotide triphosphate hydrolases"/>
    <property type="match status" value="1"/>
</dbReference>
<dbReference type="Pfam" id="PF02702">
    <property type="entry name" value="KdpD"/>
    <property type="match status" value="1"/>
</dbReference>
<feature type="transmembrane region" description="Helical" evidence="14">
    <location>
        <begin position="408"/>
        <end position="436"/>
    </location>
</feature>
<dbReference type="GO" id="GO:0000155">
    <property type="term" value="F:phosphorelay sensor kinase activity"/>
    <property type="evidence" value="ECO:0007669"/>
    <property type="project" value="InterPro"/>
</dbReference>
<dbReference type="InterPro" id="IPR003852">
    <property type="entry name" value="Sig_transdc_His_kinase_KdpD_N"/>
</dbReference>
<feature type="transmembrane region" description="Helical" evidence="14">
    <location>
        <begin position="377"/>
        <end position="396"/>
    </location>
</feature>
<dbReference type="Gene3D" id="1.10.287.130">
    <property type="match status" value="1"/>
</dbReference>
<comment type="catalytic activity">
    <reaction evidence="1">
        <text>ATP + protein L-histidine = ADP + protein N-phospho-L-histidine.</text>
        <dbReference type="EC" id="2.7.13.3"/>
    </reaction>
</comment>
<keyword evidence="16" id="KW-0813">Transport</keyword>
<sequence length="840" mass="89587">MGRGVLRIYLGAAPGVGKTFKMLEEGRRRAERGADVVVGFVETHGRAETAAQIRDLEVVARRSITYRGAQFEEMDLDAVLARRPEIVLVDELAHTKARGGKRWQDVEALLDAGIDVLSTVNVQHLESVNDVVQTITGVPQRETVPDAVVRAADQVELVDMAPDALRRRMAHGNIYQADKIDAALGNYFRVGNLTALRELALLWTADKVDEALRRYRDEHDIHGVWEARERIVVAVTGGPEGDTLIRRAARIAARSQTGDLLAVHVSRSDGLADVDPARIERQRDLVEDLGGTFHAVVGDDVPSALLDFARGANATQLVLGTSRRPRWQRALSEGIGTQVVAASGPIDVHMVTHSQAAGARRPHLPRLTGGLTARRRWYGFAIAALGLPLLTFVLTLAEGHLDLSSELLLYLGAVVAVALVGGGYPAVFAAAVGTLLVNFYFTPPVRTFTIAEFDNLIALAVFILVALAVAAVVDLSARRARQASRAQAEAEMLSALSRGVLNGERALDALLTQVRDAFGQDSVTLLERVDSRWNVVGCAGAVPCADIDEGDTDMPVTDTLHLVLRGRRLAASDRRVLAAFAAQAVVAMRQARLSAQAAEAAELAEGNTMRTALLAAVSHDLRTPLASIKAAATALRLPTVTLDAEDVDELHATIDESADQLGGLIDNLLDMSRLQTGGINPLRRTVSLEEVVPGAIAGADRRNGWPAPEIRVEISEALPPVRTDPGLLERALANLVSNAVRHGAGAPVAIRASAHADRVEIRVVDTGPGIPEPDRDRIFAPFQRLGDRPTGNGVGLGLAVARGFVETVGGTLEPEDTPGGGLTMVVSLPTARPAVPVTAP</sequence>
<evidence type="ECO:0000256" key="6">
    <source>
        <dbReference type="ARBA" id="ARBA00022679"/>
    </source>
</evidence>
<dbReference type="CDD" id="cd00075">
    <property type="entry name" value="HATPase"/>
    <property type="match status" value="1"/>
</dbReference>
<dbReference type="InterPro" id="IPR003661">
    <property type="entry name" value="HisK_dim/P_dom"/>
</dbReference>
<dbReference type="GO" id="GO:0005886">
    <property type="term" value="C:plasma membrane"/>
    <property type="evidence" value="ECO:0007669"/>
    <property type="project" value="UniProtKB-SubCell"/>
</dbReference>
<evidence type="ECO:0000256" key="10">
    <source>
        <dbReference type="ARBA" id="ARBA00022840"/>
    </source>
</evidence>
<evidence type="ECO:0000256" key="3">
    <source>
        <dbReference type="ARBA" id="ARBA00004236"/>
    </source>
</evidence>
<dbReference type="Gene3D" id="3.30.565.10">
    <property type="entry name" value="Histidine kinase-like ATPase, C-terminal domain"/>
    <property type="match status" value="1"/>
</dbReference>
<protein>
    <recommendedName>
        <fullName evidence="4">histidine kinase</fullName>
        <ecNumber evidence="4">2.7.13.3</ecNumber>
    </recommendedName>
</protein>
<evidence type="ECO:0000256" key="4">
    <source>
        <dbReference type="ARBA" id="ARBA00012438"/>
    </source>
</evidence>
<feature type="transmembrane region" description="Helical" evidence="14">
    <location>
        <begin position="456"/>
        <end position="477"/>
    </location>
</feature>
<dbReference type="InterPro" id="IPR006016">
    <property type="entry name" value="UspA"/>
</dbReference>